<sequence length="350" mass="38963">MVETRENQLVRYFDGARQAEQQISEGALASAIGAGLARGKNARRKRAVQRGAVAAGLLACCLLIAAVWPVWTMPGTSTVMSSPPGIPGYVLSQMTTPMEQAADQGLYQPINKSAEVEGYKVTVDGVLADNETMIVFYTLENLSGSDQSKDMYIDFFDTDGNLLIVPDIWNESNSSVNNTERIKHGFIRLTFSDTTPGHIIFAAGTEFIYKDESSVKIPIELDTRRYAGLERTIPVNQSAKIGGRHITIGDVILRPLSTTIRFDPKVTVSIYEPANMQAKLYLGEKREKQFRYYIKSRTAIYSEGQNEADTLLSAIVFDSLYYEDWNEVTLQVDGWGTSDNQPQEFKIKLK</sequence>
<dbReference type="EMBL" id="RRCN01000001">
    <property type="protein sequence ID" value="RRJ63145.1"/>
    <property type="molecule type" value="Genomic_DNA"/>
</dbReference>
<name>A0A3P3TYH0_9BACL</name>
<dbReference type="Gene3D" id="2.60.40.1630">
    <property type="entry name" value="bacillus anthracis domain"/>
    <property type="match status" value="1"/>
</dbReference>
<evidence type="ECO:0000256" key="1">
    <source>
        <dbReference type="SAM" id="Phobius"/>
    </source>
</evidence>
<gene>
    <name evidence="3" type="ORF">EHV15_09595</name>
</gene>
<proteinExistence type="predicted"/>
<dbReference type="Proteomes" id="UP000267017">
    <property type="component" value="Unassembled WGS sequence"/>
</dbReference>
<accession>A0A3P3TYH0</accession>
<keyword evidence="1" id="KW-1133">Transmembrane helix</keyword>
<feature type="domain" description="DUF4179" evidence="2">
    <location>
        <begin position="54"/>
        <end position="140"/>
    </location>
</feature>
<protein>
    <submittedName>
        <fullName evidence="3">DUF4179 domain-containing protein</fullName>
    </submittedName>
</protein>
<feature type="transmembrane region" description="Helical" evidence="1">
    <location>
        <begin position="52"/>
        <end position="71"/>
    </location>
</feature>
<dbReference type="InterPro" id="IPR025436">
    <property type="entry name" value="DUF4179"/>
</dbReference>
<dbReference type="AlphaFoldDB" id="A0A3P3TYH0"/>
<evidence type="ECO:0000313" key="4">
    <source>
        <dbReference type="Proteomes" id="UP000267017"/>
    </source>
</evidence>
<organism evidence="3 4">
    <name type="scientific">Paenibacillus oralis</name>
    <dbReference type="NCBI Taxonomy" id="2490856"/>
    <lineage>
        <taxon>Bacteria</taxon>
        <taxon>Bacillati</taxon>
        <taxon>Bacillota</taxon>
        <taxon>Bacilli</taxon>
        <taxon>Bacillales</taxon>
        <taxon>Paenibacillaceae</taxon>
        <taxon>Paenibacillus</taxon>
    </lineage>
</organism>
<keyword evidence="1" id="KW-0812">Transmembrane</keyword>
<dbReference type="Pfam" id="PF13786">
    <property type="entry name" value="DUF4179"/>
    <property type="match status" value="1"/>
</dbReference>
<keyword evidence="4" id="KW-1185">Reference proteome</keyword>
<dbReference type="OrthoDB" id="2666125at2"/>
<evidence type="ECO:0000259" key="2">
    <source>
        <dbReference type="Pfam" id="PF13786"/>
    </source>
</evidence>
<keyword evidence="1" id="KW-0472">Membrane</keyword>
<dbReference type="RefSeq" id="WP_128630996.1">
    <property type="nucleotide sequence ID" value="NZ_RRCN01000001.1"/>
</dbReference>
<comment type="caution">
    <text evidence="3">The sequence shown here is derived from an EMBL/GenBank/DDBJ whole genome shotgun (WGS) entry which is preliminary data.</text>
</comment>
<reference evidence="3 4" key="1">
    <citation type="submission" date="2018-11" db="EMBL/GenBank/DDBJ databases">
        <title>Genome sequencing of Paenibacillus sp. KCOM 3021 (= ChDC PVNT-B20).</title>
        <authorList>
            <person name="Kook J.-K."/>
            <person name="Park S.-N."/>
            <person name="Lim Y.K."/>
        </authorList>
    </citation>
    <scope>NUCLEOTIDE SEQUENCE [LARGE SCALE GENOMIC DNA]</scope>
    <source>
        <strain evidence="3 4">KCOM 3021</strain>
    </source>
</reference>
<evidence type="ECO:0000313" key="3">
    <source>
        <dbReference type="EMBL" id="RRJ63145.1"/>
    </source>
</evidence>